<dbReference type="PANTHER" id="PTHR44169:SF6">
    <property type="entry name" value="NADPH-DEPENDENT 1-ACYLDIHYDROXYACETONE PHOSPHATE REDUCTASE"/>
    <property type="match status" value="1"/>
</dbReference>
<keyword evidence="2" id="KW-0560">Oxidoreductase</keyword>
<dbReference type="InterPro" id="IPR036291">
    <property type="entry name" value="NAD(P)-bd_dom_sf"/>
</dbReference>
<dbReference type="InterPro" id="IPR002347">
    <property type="entry name" value="SDR_fam"/>
</dbReference>
<dbReference type="Pfam" id="PF00106">
    <property type="entry name" value="adh_short"/>
    <property type="match status" value="1"/>
</dbReference>
<feature type="domain" description="Ketoreductase" evidence="4">
    <location>
        <begin position="6"/>
        <end position="179"/>
    </location>
</feature>
<dbReference type="GO" id="GO:0016491">
    <property type="term" value="F:oxidoreductase activity"/>
    <property type="evidence" value="ECO:0007669"/>
    <property type="project" value="UniProtKB-KW"/>
</dbReference>
<dbReference type="PANTHER" id="PTHR44169">
    <property type="entry name" value="NADPH-DEPENDENT 1-ACYLDIHYDROXYACETONE PHOSPHATE REDUCTASE"/>
    <property type="match status" value="1"/>
</dbReference>
<evidence type="ECO:0000259" key="4">
    <source>
        <dbReference type="SMART" id="SM00822"/>
    </source>
</evidence>
<comment type="similarity">
    <text evidence="1 3">Belongs to the short-chain dehydrogenases/reductases (SDR) family.</text>
</comment>
<dbReference type="Gene3D" id="3.40.50.720">
    <property type="entry name" value="NAD(P)-binding Rossmann-like Domain"/>
    <property type="match status" value="1"/>
</dbReference>
<dbReference type="PRINTS" id="PR00080">
    <property type="entry name" value="SDRFAMILY"/>
</dbReference>
<evidence type="ECO:0000256" key="3">
    <source>
        <dbReference type="RuleBase" id="RU000363"/>
    </source>
</evidence>
<proteinExistence type="inferred from homology"/>
<dbReference type="PROSITE" id="PS00061">
    <property type="entry name" value="ADH_SHORT"/>
    <property type="match status" value="1"/>
</dbReference>
<comment type="caution">
    <text evidence="5">The sequence shown here is derived from an EMBL/GenBank/DDBJ whole genome shotgun (WGS) entry which is preliminary data.</text>
</comment>
<accession>A0A836P0D3</accession>
<protein>
    <submittedName>
        <fullName evidence="5">DltE</fullName>
    </submittedName>
</protein>
<dbReference type="InterPro" id="IPR020904">
    <property type="entry name" value="Sc_DH/Rdtase_CS"/>
</dbReference>
<dbReference type="SUPFAM" id="SSF51735">
    <property type="entry name" value="NAD(P)-binding Rossmann-fold domains"/>
    <property type="match status" value="1"/>
</dbReference>
<dbReference type="AlphaFoldDB" id="A0A836P0D3"/>
<gene>
    <name evidence="5" type="ORF">A11K_0121990</name>
</gene>
<dbReference type="InterPro" id="IPR057326">
    <property type="entry name" value="KR_dom"/>
</dbReference>
<sequence>MKASGNTILVTGGGSGIGRALAQRWHAAGNRVIVAGRRRTALEGTAAGHAGMQVRTLDIDDADAVQAFARELIEAFPNLNVLVNNAGTYASEDPRRQRSLADAERMLLTNVLGPIRLIDALIEHLRAQPDAALLNVSSGTAFVPYPAAPTYSASKAALHSYTAALRPLLQGRVEVIEIVPPQVQTELTPGQSQDPNSMPLDAFADEVMALLHPDPASARSPAEVCVSRVRPFRDAERNGQFNATLATMVAHLPAD</sequence>
<evidence type="ECO:0000256" key="1">
    <source>
        <dbReference type="ARBA" id="ARBA00006484"/>
    </source>
</evidence>
<reference evidence="5" key="1">
    <citation type="submission" date="2012-05" db="EMBL/GenBank/DDBJ databases">
        <authorList>
            <person name="Studholme D.J."/>
            <person name="Wasukira A."/>
            <person name="Grant M."/>
        </authorList>
    </citation>
    <scope>NUCLEOTIDE SEQUENCE [LARGE SCALE GENOMIC DNA]</scope>
    <source>
        <strain evidence="5">NCPPB 890</strain>
    </source>
</reference>
<name>A0A836P0D3_XANVA</name>
<dbReference type="RefSeq" id="WP_010372609.1">
    <property type="nucleotide sequence ID" value="NZ_AKBN02000007.1"/>
</dbReference>
<dbReference type="EMBL" id="AKBN01001425">
    <property type="protein sequence ID" value="KFA00453.1"/>
    <property type="molecule type" value="Genomic_DNA"/>
</dbReference>
<evidence type="ECO:0000256" key="2">
    <source>
        <dbReference type="ARBA" id="ARBA00023002"/>
    </source>
</evidence>
<evidence type="ECO:0000313" key="5">
    <source>
        <dbReference type="EMBL" id="KFA00453.1"/>
    </source>
</evidence>
<dbReference type="PRINTS" id="PR00081">
    <property type="entry name" value="GDHRDH"/>
</dbReference>
<organism evidence="5">
    <name type="scientific">Xanthomonas vasicola pv. vasculorum NCPPB 890</name>
    <dbReference type="NCBI Taxonomy" id="1184265"/>
    <lineage>
        <taxon>Bacteria</taxon>
        <taxon>Pseudomonadati</taxon>
        <taxon>Pseudomonadota</taxon>
        <taxon>Gammaproteobacteria</taxon>
        <taxon>Lysobacterales</taxon>
        <taxon>Lysobacteraceae</taxon>
        <taxon>Xanthomonas</taxon>
    </lineage>
</organism>
<dbReference type="SMART" id="SM00822">
    <property type="entry name" value="PKS_KR"/>
    <property type="match status" value="1"/>
</dbReference>